<dbReference type="CDD" id="cd05560">
    <property type="entry name" value="Xcc1710_like"/>
    <property type="match status" value="1"/>
</dbReference>
<reference evidence="1 2" key="1">
    <citation type="submission" date="2016-08" db="EMBL/GenBank/DDBJ databases">
        <title>Evolution of the type three secretion system and type three effector repertoires in Xanthomonas.</title>
        <authorList>
            <person name="Merda D."/>
            <person name="Briand M."/>
            <person name="Bosis E."/>
            <person name="Rousseau C."/>
            <person name="Portier P."/>
            <person name="Jacques M.-A."/>
            <person name="Fischer-Le Saux M."/>
        </authorList>
    </citation>
    <scope>NUCLEOTIDE SEQUENCE [LARGE SCALE GENOMIC DNA]</scope>
    <source>
        <strain evidence="1 2">CFBP 3122</strain>
    </source>
</reference>
<dbReference type="Pfam" id="PF04430">
    <property type="entry name" value="DUF498"/>
    <property type="match status" value="1"/>
</dbReference>
<evidence type="ECO:0000313" key="2">
    <source>
        <dbReference type="Proteomes" id="UP000238270"/>
    </source>
</evidence>
<dbReference type="EMBL" id="MIGV01000002">
    <property type="protein sequence ID" value="PPT78358.1"/>
    <property type="molecule type" value="Genomic_DNA"/>
</dbReference>
<organism evidence="1 2">
    <name type="scientific">Xanthomonas arboricola pv. populi</name>
    <dbReference type="NCBI Taxonomy" id="487823"/>
    <lineage>
        <taxon>Bacteria</taxon>
        <taxon>Pseudomonadati</taxon>
        <taxon>Pseudomonadota</taxon>
        <taxon>Gammaproteobacteria</taxon>
        <taxon>Lysobacterales</taxon>
        <taxon>Lysobacteraceae</taxon>
        <taxon>Xanthomonas</taxon>
    </lineage>
</organism>
<dbReference type="Gene3D" id="3.40.1230.10">
    <property type="entry name" value="MTH938-like"/>
    <property type="match status" value="1"/>
</dbReference>
<dbReference type="InterPro" id="IPR036748">
    <property type="entry name" value="MTH938-like_sf"/>
</dbReference>
<dbReference type="AlphaFoldDB" id="A0A2S6Z9G3"/>
<dbReference type="PANTHER" id="PTHR21192">
    <property type="entry name" value="NUCLEAR PROTEIN E3-3"/>
    <property type="match status" value="1"/>
</dbReference>
<dbReference type="SUPFAM" id="SSF64076">
    <property type="entry name" value="MTH938-like"/>
    <property type="match status" value="1"/>
</dbReference>
<dbReference type="RefSeq" id="WP_104596788.1">
    <property type="nucleotide sequence ID" value="NZ_MIGV01000002.1"/>
</dbReference>
<name>A0A2S6Z9G3_9XANT</name>
<comment type="caution">
    <text evidence="1">The sequence shown here is derived from an EMBL/GenBank/DDBJ whole genome shotgun (WGS) entry which is preliminary data.</text>
</comment>
<gene>
    <name evidence="1" type="ORF">XaplCFBP3122_03570</name>
</gene>
<dbReference type="Proteomes" id="UP000238270">
    <property type="component" value="Unassembled WGS sequence"/>
</dbReference>
<evidence type="ECO:0000313" key="1">
    <source>
        <dbReference type="EMBL" id="PPT78358.1"/>
    </source>
</evidence>
<accession>A0A2S6Z9G3</accession>
<sequence>MPLSQEHPDYTYALRAADGRHAKVNDRILQRSFILMPDELVEDWPVSGLEQLQVAHMDAVLALAPAVILLGTGERQQFPKTDVLAACLIRGIGLEAMTNAAAARTYNVLASEGRRVALAMILESRD</sequence>
<proteinExistence type="predicted"/>
<evidence type="ECO:0008006" key="3">
    <source>
        <dbReference type="Google" id="ProtNLM"/>
    </source>
</evidence>
<protein>
    <recommendedName>
        <fullName evidence="3">Xcc1710-like domain-containing protein</fullName>
    </recommendedName>
</protein>
<dbReference type="InterPro" id="IPR007523">
    <property type="entry name" value="NDUFAF3/AAMDC"/>
</dbReference>
<dbReference type="PANTHER" id="PTHR21192:SF2">
    <property type="entry name" value="NADH DEHYDROGENASE [UBIQUINONE] 1 ALPHA SUBCOMPLEX ASSEMBLY FACTOR 3"/>
    <property type="match status" value="1"/>
</dbReference>